<protein>
    <recommendedName>
        <fullName evidence="5">Probable ATP-binding protein YheS</fullName>
    </recommendedName>
</protein>
<sequence length="660" mass="75525">MIKADNMNIWVGKRELLHSLNFTINPGTKVALCGANGTGKTTLMNTFKLDAQERKMQFGNSLEIAPVRIAWVEQEVPNTEQQALEYVIEGDFAYKHWQEQLNQALANNDHELIAQANAKLDEIDAWTIRSRAAVILDGLGFSQEQQQQAVNQLSGGWRIRLNLARALLVASDLLLLDEPTNHLDIDAVYWLEDYLSKRYQGTIVFISHDQEFMDNLADHVLYIEQQTITAYTGNYSEFIKQRALNREIQQKQYLNQQKHIKKVQEFIERFRYKARKASQAQSRIRYLEKLEIIDPVVTQNPFEFNFLASKRLPTVIATIRKANIGYISGQPVLKEVNFSITPGTRIGLLGLNGAGKSTLIKAFAGELTPLDGVGTIQINELVQMGYFNQYVVDKLDTNASPMELLTRLDPQILPQDARNFLGGFNFSGDKVFEKIEKFSGGEKSRLALALIVYQRPNLLLLDEPTNHLDLDMRQALATALQEFEGSLIVVSHDRFLLSAVVEDFYLVHDHKVEEFAGDLNDYYKWVLNYKAQKQQQAPEVSKASPKLEAGDPNLTPLERVLKDTRLARELKRLTLSKSQEQNRLLQQSDKLKARLQQIEQEFLDPEVMASAEKVTALAQENKQLQEQVEQLEEQWMELEMEIEEITQEFVAKQELAWQKN</sequence>
<dbReference type="InterPro" id="IPR003593">
    <property type="entry name" value="AAA+_ATPase"/>
</dbReference>
<proteinExistence type="inferred from homology"/>
<organism evidence="8 9">
    <name type="scientific">Psittacicella melopsittaci</name>
    <dbReference type="NCBI Taxonomy" id="2028576"/>
    <lineage>
        <taxon>Bacteria</taxon>
        <taxon>Pseudomonadati</taxon>
        <taxon>Pseudomonadota</taxon>
        <taxon>Gammaproteobacteria</taxon>
        <taxon>Pasteurellales</taxon>
        <taxon>Psittacicellaceae</taxon>
        <taxon>Psittacicella</taxon>
    </lineage>
</organism>
<feature type="coiled-coil region" evidence="6">
    <location>
        <begin position="581"/>
        <end position="648"/>
    </location>
</feature>
<dbReference type="OrthoDB" id="9762051at2"/>
<gene>
    <name evidence="8" type="ORF">CJP74_06870</name>
</gene>
<dbReference type="FunFam" id="3.40.50.300:FF:002053">
    <property type="entry name" value="ABC transporter ATP-binding protein"/>
    <property type="match status" value="1"/>
</dbReference>
<dbReference type="Gene3D" id="3.40.50.300">
    <property type="entry name" value="P-loop containing nucleotide triphosphate hydrolases"/>
    <property type="match status" value="2"/>
</dbReference>
<evidence type="ECO:0000256" key="6">
    <source>
        <dbReference type="SAM" id="Coils"/>
    </source>
</evidence>
<evidence type="ECO:0000256" key="5">
    <source>
        <dbReference type="ARBA" id="ARBA00069073"/>
    </source>
</evidence>
<dbReference type="CDD" id="cd03221">
    <property type="entry name" value="ABCF_EF-3"/>
    <property type="match status" value="1"/>
</dbReference>
<accession>A0A3A1Y313</accession>
<dbReference type="GO" id="GO:0016887">
    <property type="term" value="F:ATP hydrolysis activity"/>
    <property type="evidence" value="ECO:0007669"/>
    <property type="project" value="InterPro"/>
</dbReference>
<feature type="domain" description="ABC transporter" evidence="7">
    <location>
        <begin position="2"/>
        <end position="250"/>
    </location>
</feature>
<dbReference type="PROSITE" id="PS00211">
    <property type="entry name" value="ABC_TRANSPORTER_1"/>
    <property type="match status" value="1"/>
</dbReference>
<evidence type="ECO:0000256" key="1">
    <source>
        <dbReference type="ARBA" id="ARBA00022737"/>
    </source>
</evidence>
<comment type="similarity">
    <text evidence="4">Belongs to the ABC transporter superfamily. ABCF family. YheS subfamily.</text>
</comment>
<keyword evidence="9" id="KW-1185">Reference proteome</keyword>
<comment type="caution">
    <text evidence="8">The sequence shown here is derived from an EMBL/GenBank/DDBJ whole genome shotgun (WGS) entry which is preliminary data.</text>
</comment>
<reference evidence="8 9" key="1">
    <citation type="submission" date="2017-08" db="EMBL/GenBank/DDBJ databases">
        <title>Reclassification of Bisgaard taxon 37 and 44.</title>
        <authorList>
            <person name="Christensen H."/>
        </authorList>
    </citation>
    <scope>NUCLEOTIDE SEQUENCE [LARGE SCALE GENOMIC DNA]</scope>
    <source>
        <strain evidence="8 9">B96_4</strain>
    </source>
</reference>
<dbReference type="SMART" id="SM00382">
    <property type="entry name" value="AAA"/>
    <property type="match status" value="2"/>
</dbReference>
<keyword evidence="3" id="KW-0067">ATP-binding</keyword>
<evidence type="ECO:0000256" key="3">
    <source>
        <dbReference type="ARBA" id="ARBA00022840"/>
    </source>
</evidence>
<dbReference type="Pfam" id="PF12848">
    <property type="entry name" value="ABC_tran_Xtn"/>
    <property type="match status" value="1"/>
</dbReference>
<dbReference type="InterPro" id="IPR050611">
    <property type="entry name" value="ABCF"/>
</dbReference>
<keyword evidence="6" id="KW-0175">Coiled coil</keyword>
<dbReference type="InterPro" id="IPR017871">
    <property type="entry name" value="ABC_transporter-like_CS"/>
</dbReference>
<evidence type="ECO:0000256" key="4">
    <source>
        <dbReference type="ARBA" id="ARBA00061571"/>
    </source>
</evidence>
<dbReference type="InterPro" id="IPR032781">
    <property type="entry name" value="ABC_tran_Xtn"/>
</dbReference>
<keyword evidence="1" id="KW-0677">Repeat</keyword>
<dbReference type="SUPFAM" id="SSF52540">
    <property type="entry name" value="P-loop containing nucleoside triphosphate hydrolases"/>
    <property type="match status" value="2"/>
</dbReference>
<dbReference type="InterPro" id="IPR003439">
    <property type="entry name" value="ABC_transporter-like_ATP-bd"/>
</dbReference>
<dbReference type="EMBL" id="NRJH01000059">
    <property type="protein sequence ID" value="RIY31608.1"/>
    <property type="molecule type" value="Genomic_DNA"/>
</dbReference>
<dbReference type="AlphaFoldDB" id="A0A3A1Y313"/>
<name>A0A3A1Y313_9GAMM</name>
<dbReference type="PROSITE" id="PS50893">
    <property type="entry name" value="ABC_TRANSPORTER_2"/>
    <property type="match status" value="2"/>
</dbReference>
<feature type="domain" description="ABC transporter" evidence="7">
    <location>
        <begin position="310"/>
        <end position="535"/>
    </location>
</feature>
<keyword evidence="2" id="KW-0547">Nucleotide-binding</keyword>
<dbReference type="Proteomes" id="UP000266258">
    <property type="component" value="Unassembled WGS sequence"/>
</dbReference>
<dbReference type="PANTHER" id="PTHR19211">
    <property type="entry name" value="ATP-BINDING TRANSPORT PROTEIN-RELATED"/>
    <property type="match status" value="1"/>
</dbReference>
<dbReference type="FunFam" id="3.40.50.300:FF:000011">
    <property type="entry name" value="Putative ABC transporter ATP-binding component"/>
    <property type="match status" value="1"/>
</dbReference>
<evidence type="ECO:0000313" key="8">
    <source>
        <dbReference type="EMBL" id="RIY31608.1"/>
    </source>
</evidence>
<dbReference type="InterPro" id="IPR027417">
    <property type="entry name" value="P-loop_NTPase"/>
</dbReference>
<evidence type="ECO:0000313" key="9">
    <source>
        <dbReference type="Proteomes" id="UP000266258"/>
    </source>
</evidence>
<evidence type="ECO:0000259" key="7">
    <source>
        <dbReference type="PROSITE" id="PS50893"/>
    </source>
</evidence>
<dbReference type="Pfam" id="PF00005">
    <property type="entry name" value="ABC_tran"/>
    <property type="match status" value="2"/>
</dbReference>
<dbReference type="PANTHER" id="PTHR19211:SF14">
    <property type="entry name" value="ATP-BINDING CASSETTE SUB-FAMILY F MEMBER 1"/>
    <property type="match status" value="1"/>
</dbReference>
<evidence type="ECO:0000256" key="2">
    <source>
        <dbReference type="ARBA" id="ARBA00022741"/>
    </source>
</evidence>
<dbReference type="GO" id="GO:0005524">
    <property type="term" value="F:ATP binding"/>
    <property type="evidence" value="ECO:0007669"/>
    <property type="project" value="UniProtKB-KW"/>
</dbReference>